<dbReference type="GO" id="GO:0033260">
    <property type="term" value="P:nuclear DNA replication"/>
    <property type="evidence" value="ECO:0007669"/>
    <property type="project" value="TreeGrafter"/>
</dbReference>
<dbReference type="PANTHER" id="PTHR13278:SF0">
    <property type="entry name" value="ZINC FINGER PROTEIN 830"/>
    <property type="match status" value="1"/>
</dbReference>
<organism evidence="9 10">
    <name type="scientific">Coleophoma crateriformis</name>
    <dbReference type="NCBI Taxonomy" id="565419"/>
    <lineage>
        <taxon>Eukaryota</taxon>
        <taxon>Fungi</taxon>
        <taxon>Dikarya</taxon>
        <taxon>Ascomycota</taxon>
        <taxon>Pezizomycotina</taxon>
        <taxon>Leotiomycetes</taxon>
        <taxon>Helotiales</taxon>
        <taxon>Dermateaceae</taxon>
        <taxon>Coleophoma</taxon>
    </lineage>
</organism>
<keyword evidence="4" id="KW-0862">Zinc</keyword>
<keyword evidence="2" id="KW-0479">Metal-binding</keyword>
<gene>
    <name evidence="9" type="ORF">BP5796_03725</name>
</gene>
<evidence type="ECO:0000256" key="1">
    <source>
        <dbReference type="ARBA" id="ARBA00004123"/>
    </source>
</evidence>
<dbReference type="OrthoDB" id="77607at2759"/>
<dbReference type="EMBL" id="PDLN01000005">
    <property type="protein sequence ID" value="RDW85400.1"/>
    <property type="molecule type" value="Genomic_DNA"/>
</dbReference>
<evidence type="ECO:0000313" key="10">
    <source>
        <dbReference type="Proteomes" id="UP000256328"/>
    </source>
</evidence>
<evidence type="ECO:0000256" key="5">
    <source>
        <dbReference type="ARBA" id="ARBA00023054"/>
    </source>
</evidence>
<dbReference type="GO" id="GO:0003676">
    <property type="term" value="F:nucleic acid binding"/>
    <property type="evidence" value="ECO:0007669"/>
    <property type="project" value="InterPro"/>
</dbReference>
<dbReference type="SUPFAM" id="SSF57667">
    <property type="entry name" value="beta-beta-alpha zinc fingers"/>
    <property type="match status" value="1"/>
</dbReference>
<protein>
    <recommendedName>
        <fullName evidence="8">C2H2-type domain-containing protein</fullName>
    </recommendedName>
</protein>
<evidence type="ECO:0000256" key="3">
    <source>
        <dbReference type="ARBA" id="ARBA00022771"/>
    </source>
</evidence>
<dbReference type="InterPro" id="IPR040050">
    <property type="entry name" value="ZNF830-like"/>
</dbReference>
<evidence type="ECO:0000256" key="2">
    <source>
        <dbReference type="ARBA" id="ARBA00022723"/>
    </source>
</evidence>
<comment type="subcellular location">
    <subcellularLocation>
        <location evidence="1">Nucleus</location>
    </subcellularLocation>
</comment>
<dbReference type="InterPro" id="IPR013087">
    <property type="entry name" value="Znf_C2H2_type"/>
</dbReference>
<accession>A0A3D8SGE2</accession>
<evidence type="ECO:0000313" key="9">
    <source>
        <dbReference type="EMBL" id="RDW85400.1"/>
    </source>
</evidence>
<dbReference type="InterPro" id="IPR036236">
    <property type="entry name" value="Znf_C2H2_sf"/>
</dbReference>
<feature type="domain" description="C2H2-type" evidence="8">
    <location>
        <begin position="31"/>
        <end position="54"/>
    </location>
</feature>
<feature type="compositionally biased region" description="Basic and acidic residues" evidence="7">
    <location>
        <begin position="185"/>
        <end position="213"/>
    </location>
</feature>
<feature type="region of interest" description="Disordered" evidence="7">
    <location>
        <begin position="61"/>
        <end position="103"/>
    </location>
</feature>
<evidence type="ECO:0000256" key="6">
    <source>
        <dbReference type="ARBA" id="ARBA00023242"/>
    </source>
</evidence>
<keyword evidence="5" id="KW-0175">Coiled coil</keyword>
<evidence type="ECO:0000259" key="8">
    <source>
        <dbReference type="Pfam" id="PF12874"/>
    </source>
</evidence>
<dbReference type="Proteomes" id="UP000256328">
    <property type="component" value="Unassembled WGS sequence"/>
</dbReference>
<feature type="compositionally biased region" description="Acidic residues" evidence="7">
    <location>
        <begin position="265"/>
        <end position="281"/>
    </location>
</feature>
<keyword evidence="3" id="KW-0863">Zinc-finger</keyword>
<sequence length="288" mass="32139">MADVRSLLRNERASRRIQHPHVTYSSSGSPVCLVCKTQLKSESLWESHTKSQQHLMGLQRIRDGTDPDPTVAVSVGKKRKASDDGGTLKKRTRSDGLPEGFFDEGMEISEPVVTPAVPQEIQIPSRPATPMQPKPIEILPTKTQDVDEDEWAAFEADIAAAEVPVVEDAVISAPAMTTAELAAQAERETNAQRKQKREAELEGDKEDAARKLEDEFEEMEGLEARVRRLREKREALRQKETHNGAEISVAHPPPVSENVVAPAKEEDDDDDEDDDEDDDDWDSFRLRA</sequence>
<proteinExistence type="predicted"/>
<dbReference type="Pfam" id="PF12874">
    <property type="entry name" value="zf-met"/>
    <property type="match status" value="1"/>
</dbReference>
<dbReference type="GO" id="GO:0005681">
    <property type="term" value="C:spliceosomal complex"/>
    <property type="evidence" value="ECO:0007669"/>
    <property type="project" value="InterPro"/>
</dbReference>
<dbReference type="PANTHER" id="PTHR13278">
    <property type="entry name" value="ZINC FINGER PROTEIN 830"/>
    <property type="match status" value="1"/>
</dbReference>
<dbReference type="GO" id="GO:0008270">
    <property type="term" value="F:zinc ion binding"/>
    <property type="evidence" value="ECO:0007669"/>
    <property type="project" value="UniProtKB-KW"/>
</dbReference>
<keyword evidence="10" id="KW-1185">Reference proteome</keyword>
<keyword evidence="6" id="KW-0539">Nucleus</keyword>
<name>A0A3D8SGE2_9HELO</name>
<dbReference type="AlphaFoldDB" id="A0A3D8SGE2"/>
<comment type="caution">
    <text evidence="9">The sequence shown here is derived from an EMBL/GenBank/DDBJ whole genome shotgun (WGS) entry which is preliminary data.</text>
</comment>
<evidence type="ECO:0000256" key="4">
    <source>
        <dbReference type="ARBA" id="ARBA00022833"/>
    </source>
</evidence>
<dbReference type="GO" id="GO:0033314">
    <property type="term" value="P:mitotic DNA replication checkpoint signaling"/>
    <property type="evidence" value="ECO:0007669"/>
    <property type="project" value="TreeGrafter"/>
</dbReference>
<feature type="compositionally biased region" description="Basic and acidic residues" evidence="7">
    <location>
        <begin position="222"/>
        <end position="243"/>
    </location>
</feature>
<reference evidence="9 10" key="1">
    <citation type="journal article" date="2018" name="IMA Fungus">
        <title>IMA Genome-F 9: Draft genome sequence of Annulohypoxylon stygium, Aspergillus mulundensis, Berkeleyomyces basicola (syn. Thielaviopsis basicola), Ceratocystis smalleyi, two Cercospora beticola strains, Coleophoma cylindrospora, Fusarium fracticaudum, Phialophora cf. hyalina, and Morchella septimelata.</title>
        <authorList>
            <person name="Wingfield B.D."/>
            <person name="Bills G.F."/>
            <person name="Dong Y."/>
            <person name="Huang W."/>
            <person name="Nel W.J."/>
            <person name="Swalarsk-Parry B.S."/>
            <person name="Vaghefi N."/>
            <person name="Wilken P.M."/>
            <person name="An Z."/>
            <person name="de Beer Z.W."/>
            <person name="De Vos L."/>
            <person name="Chen L."/>
            <person name="Duong T.A."/>
            <person name="Gao Y."/>
            <person name="Hammerbacher A."/>
            <person name="Kikkert J.R."/>
            <person name="Li Y."/>
            <person name="Li H."/>
            <person name="Li K."/>
            <person name="Li Q."/>
            <person name="Liu X."/>
            <person name="Ma X."/>
            <person name="Naidoo K."/>
            <person name="Pethybridge S.J."/>
            <person name="Sun J."/>
            <person name="Steenkamp E.T."/>
            <person name="van der Nest M.A."/>
            <person name="van Wyk S."/>
            <person name="Wingfield M.J."/>
            <person name="Xiong C."/>
            <person name="Yue Q."/>
            <person name="Zhang X."/>
        </authorList>
    </citation>
    <scope>NUCLEOTIDE SEQUENCE [LARGE SCALE GENOMIC DNA]</scope>
    <source>
        <strain evidence="9 10">BP5796</strain>
    </source>
</reference>
<dbReference type="GO" id="GO:0044773">
    <property type="term" value="P:mitotic DNA damage checkpoint signaling"/>
    <property type="evidence" value="ECO:0007669"/>
    <property type="project" value="TreeGrafter"/>
</dbReference>
<feature type="region of interest" description="Disordered" evidence="7">
    <location>
        <begin position="183"/>
        <end position="288"/>
    </location>
</feature>
<evidence type="ECO:0000256" key="7">
    <source>
        <dbReference type="SAM" id="MobiDB-lite"/>
    </source>
</evidence>